<dbReference type="AlphaFoldDB" id="A0A1C6U8S7"/>
<protein>
    <submittedName>
        <fullName evidence="1">Uncharacterized protein</fullName>
    </submittedName>
</protein>
<evidence type="ECO:0000313" key="2">
    <source>
        <dbReference type="Proteomes" id="UP000198605"/>
    </source>
</evidence>
<proteinExistence type="predicted"/>
<gene>
    <name evidence="1" type="ORF">GA0070603_1002</name>
</gene>
<reference evidence="2" key="1">
    <citation type="submission" date="2016-06" db="EMBL/GenBank/DDBJ databases">
        <authorList>
            <person name="Varghese N."/>
            <person name="Submissions Spin"/>
        </authorList>
    </citation>
    <scope>NUCLEOTIDE SEQUENCE [LARGE SCALE GENOMIC DNA]</scope>
    <source>
        <strain evidence="2">DSM 44151</strain>
    </source>
</reference>
<dbReference type="OrthoDB" id="4303046at2"/>
<dbReference type="Proteomes" id="UP000198605">
    <property type="component" value="Unassembled WGS sequence"/>
</dbReference>
<name>A0A1C6U8S7_9ACTN</name>
<dbReference type="EMBL" id="FMIB01000002">
    <property type="protein sequence ID" value="SCL50505.1"/>
    <property type="molecule type" value="Genomic_DNA"/>
</dbReference>
<accession>A0A1C6U8S7</accession>
<sequence>MAGVTTDQPGEIKPGDIYEDCSFHPVLCTYINDGDEIGGISLIDASSPRACSLSGCGVIKLSIADVIVARADWPAYQARRKEELAAEQDPTTA</sequence>
<organism evidence="1 2">
    <name type="scientific">Micromonospora chersina</name>
    <dbReference type="NCBI Taxonomy" id="47854"/>
    <lineage>
        <taxon>Bacteria</taxon>
        <taxon>Bacillati</taxon>
        <taxon>Actinomycetota</taxon>
        <taxon>Actinomycetes</taxon>
        <taxon>Micromonosporales</taxon>
        <taxon>Micromonosporaceae</taxon>
        <taxon>Micromonospora</taxon>
    </lineage>
</organism>
<keyword evidence="2" id="KW-1185">Reference proteome</keyword>
<evidence type="ECO:0000313" key="1">
    <source>
        <dbReference type="EMBL" id="SCL50505.1"/>
    </source>
</evidence>